<dbReference type="PANTHER" id="PTHR43685">
    <property type="entry name" value="GLYCOSYLTRANSFERASE"/>
    <property type="match status" value="1"/>
</dbReference>
<keyword evidence="4" id="KW-1185">Reference proteome</keyword>
<dbReference type="Proteomes" id="UP000240800">
    <property type="component" value="Unassembled WGS sequence"/>
</dbReference>
<gene>
    <name evidence="3" type="ORF">C8J29_101875</name>
</gene>
<proteinExistence type="predicted"/>
<sequence length="479" mass="52366">MRISVLMANYRGAAYLPEAVESVLRQSHADLELIVVDDASGDESVALLQEIAATDDRVRVIAMAQNGGPSAARNRALEAASGDWLAVMDSDDVLHPDRLARLLAAAEALGVDAVADDMLFFGETPDASGRTLLESLHLVEPMAVDAATFVAANGGSDDLPPMGYLKPLVRREAWGALRYDETLRVGEDYDLYLRLLLSGARLALLPEALYLYRRHSASISHRLSVGTLEPLLAAHDRSAAGETDAALLATMRRRRARLVRLLAFEHLVAAIKARRPVAALAALLRRPVLMAELVRSLRERLGRRAAEAVEPHPLSIVLSADPRPVGEGQRLVAVPPLLPPEQPHPWPPAQQAALLSDLAARHELDICAEGEEGLFWLWLVPRWTRAEVVLPEGSRLALPPGAELAAWTFEEEEEEETAEDEPIGGEFDTAFDSDLEEDVALEELGDPAAEEDEPARRTHRRDASDEEEDEAEPRPGRAR</sequence>
<evidence type="ECO:0000313" key="4">
    <source>
        <dbReference type="Proteomes" id="UP000240800"/>
    </source>
</evidence>
<comment type="caution">
    <text evidence="3">The sequence shown here is derived from an EMBL/GenBank/DDBJ whole genome shotgun (WGS) entry which is preliminary data.</text>
</comment>
<dbReference type="PANTHER" id="PTHR43685:SF2">
    <property type="entry name" value="GLYCOSYLTRANSFERASE 2-LIKE DOMAIN-CONTAINING PROTEIN"/>
    <property type="match status" value="1"/>
</dbReference>
<dbReference type="Pfam" id="PF00535">
    <property type="entry name" value="Glycos_transf_2"/>
    <property type="match status" value="1"/>
</dbReference>
<evidence type="ECO:0000256" key="1">
    <source>
        <dbReference type="SAM" id="MobiDB-lite"/>
    </source>
</evidence>
<dbReference type="Gene3D" id="3.90.550.10">
    <property type="entry name" value="Spore Coat Polysaccharide Biosynthesis Protein SpsA, Chain A"/>
    <property type="match status" value="1"/>
</dbReference>
<evidence type="ECO:0000259" key="2">
    <source>
        <dbReference type="Pfam" id="PF00535"/>
    </source>
</evidence>
<dbReference type="CDD" id="cd00761">
    <property type="entry name" value="Glyco_tranf_GTA_type"/>
    <property type="match status" value="1"/>
</dbReference>
<name>A0ABX5JEI5_9RHOB</name>
<feature type="domain" description="Glycosyltransferase 2-like" evidence="2">
    <location>
        <begin position="4"/>
        <end position="125"/>
    </location>
</feature>
<feature type="compositionally biased region" description="Acidic residues" evidence="1">
    <location>
        <begin position="411"/>
        <end position="453"/>
    </location>
</feature>
<protein>
    <submittedName>
        <fullName evidence="3">Succinoglycan biosynthesis protein ExoO</fullName>
    </submittedName>
</protein>
<dbReference type="InterPro" id="IPR001173">
    <property type="entry name" value="Glyco_trans_2-like"/>
</dbReference>
<dbReference type="RefSeq" id="WP_069330840.1">
    <property type="nucleotide sequence ID" value="NZ_MABH01000064.1"/>
</dbReference>
<feature type="region of interest" description="Disordered" evidence="1">
    <location>
        <begin position="411"/>
        <end position="479"/>
    </location>
</feature>
<dbReference type="InterPro" id="IPR029044">
    <property type="entry name" value="Nucleotide-diphossugar_trans"/>
</dbReference>
<dbReference type="SUPFAM" id="SSF53448">
    <property type="entry name" value="Nucleotide-diphospho-sugar transferases"/>
    <property type="match status" value="1"/>
</dbReference>
<evidence type="ECO:0000313" key="3">
    <source>
        <dbReference type="EMBL" id="PTM81928.1"/>
    </source>
</evidence>
<dbReference type="InterPro" id="IPR050834">
    <property type="entry name" value="Glycosyltransf_2"/>
</dbReference>
<accession>A0ABX5JEI5</accession>
<reference evidence="3 4" key="1">
    <citation type="submission" date="2018-04" db="EMBL/GenBank/DDBJ databases">
        <title>Genomic Encyclopedia of Type Strains, Phase III (KMG-III): the genomes of soil and plant-associated and newly described type strains.</title>
        <authorList>
            <person name="Whitman W."/>
        </authorList>
    </citation>
    <scope>NUCLEOTIDE SEQUENCE [LARGE SCALE GENOMIC DNA]</scope>
    <source>
        <strain evidence="3 4">JA192</strain>
    </source>
</reference>
<organism evidence="3 4">
    <name type="scientific">Cereibacter johrii</name>
    <dbReference type="NCBI Taxonomy" id="445629"/>
    <lineage>
        <taxon>Bacteria</taxon>
        <taxon>Pseudomonadati</taxon>
        <taxon>Pseudomonadota</taxon>
        <taxon>Alphaproteobacteria</taxon>
        <taxon>Rhodobacterales</taxon>
        <taxon>Paracoccaceae</taxon>
        <taxon>Cereibacter</taxon>
    </lineage>
</organism>
<dbReference type="EMBL" id="PZZW01000001">
    <property type="protein sequence ID" value="PTM81928.1"/>
    <property type="molecule type" value="Genomic_DNA"/>
</dbReference>